<organism evidence="3 4">
    <name type="scientific">Metarhizium guizhouense (strain ARSEF 977)</name>
    <dbReference type="NCBI Taxonomy" id="1276136"/>
    <lineage>
        <taxon>Eukaryota</taxon>
        <taxon>Fungi</taxon>
        <taxon>Dikarya</taxon>
        <taxon>Ascomycota</taxon>
        <taxon>Pezizomycotina</taxon>
        <taxon>Sordariomycetes</taxon>
        <taxon>Hypocreomycetidae</taxon>
        <taxon>Hypocreales</taxon>
        <taxon>Clavicipitaceae</taxon>
        <taxon>Metarhizium</taxon>
    </lineage>
</organism>
<evidence type="ECO:0000313" key="3">
    <source>
        <dbReference type="EMBL" id="KID92324.1"/>
    </source>
</evidence>
<keyword evidence="4" id="KW-1185">Reference proteome</keyword>
<dbReference type="GO" id="GO:0033309">
    <property type="term" value="C:SBF transcription complex"/>
    <property type="evidence" value="ECO:0007669"/>
    <property type="project" value="TreeGrafter"/>
</dbReference>
<dbReference type="GO" id="GO:0000981">
    <property type="term" value="F:DNA-binding transcription factor activity, RNA polymerase II-specific"/>
    <property type="evidence" value="ECO:0007669"/>
    <property type="project" value="UniProtKB-ARBA"/>
</dbReference>
<dbReference type="Gene3D" id="3.10.260.10">
    <property type="entry name" value="Transcription regulator HTH, APSES-type DNA-binding domain"/>
    <property type="match status" value="1"/>
</dbReference>
<feature type="compositionally biased region" description="Low complexity" evidence="1">
    <location>
        <begin position="1"/>
        <end position="11"/>
    </location>
</feature>
<feature type="region of interest" description="Disordered" evidence="1">
    <location>
        <begin position="1"/>
        <end position="21"/>
    </location>
</feature>
<dbReference type="EMBL" id="AZNH01000002">
    <property type="protein sequence ID" value="KID92324.1"/>
    <property type="molecule type" value="Genomic_DNA"/>
</dbReference>
<dbReference type="PANTHER" id="PTHR43828:SF5">
    <property type="entry name" value="TRANSCRIPTIONAL REPRESSOR XBP1"/>
    <property type="match status" value="1"/>
</dbReference>
<dbReference type="PANTHER" id="PTHR43828">
    <property type="entry name" value="ASPARAGINASE"/>
    <property type="match status" value="1"/>
</dbReference>
<proteinExistence type="predicted"/>
<feature type="region of interest" description="Disordered" evidence="1">
    <location>
        <begin position="360"/>
        <end position="478"/>
    </location>
</feature>
<dbReference type="Proteomes" id="UP000031192">
    <property type="component" value="Unassembled WGS sequence"/>
</dbReference>
<dbReference type="GO" id="GO:0030907">
    <property type="term" value="C:MBF transcription complex"/>
    <property type="evidence" value="ECO:0007669"/>
    <property type="project" value="TreeGrafter"/>
</dbReference>
<sequence length="478" mass="53271">MLRINELLNPIEPEEGGGNGDKIAHASSRVSNSWHRYQVLNSDQHRVPSITPTEQILLSTPGTQGPVNFPPFESLDEKTRQEITAFNIPQFGSIMKSYEHIPYNSSKKDFFAKTGREFFKYTFQIPRNPAVFTVMWDYNIGLVRMTPFFKCMGYPKASTYSEGNDLSKPSQMLDKNPGLRDICPSITGGAVFAQGYWMPYKCAKAVCATFCYGFAAALIPLFGPGFPSECISPDSAHFSSMTINQELIKEVSEQAQQLQQGPAKQRATSYIFPQRPPGRNVRTPRPTTIGGNPQMNTQRISRPQTYLNPVTRRQQQNDKSRADDQGFYPLPRTETSAIRRPAQTSGVVLSSHASEYFPAVRAPETTSLRRSRQIPSTSQSYETSTRSRKRRKLNSDASCDGVYDSTPRHSQSTRTSLPKSRLPRGTNLSEQKYMEERGAGSSGTTNTFVTGQGEGVVDGGCRPQAGPFVWTPGRRKSI</sequence>
<dbReference type="GO" id="GO:0003677">
    <property type="term" value="F:DNA binding"/>
    <property type="evidence" value="ECO:0007669"/>
    <property type="project" value="UniProtKB-KW"/>
</dbReference>
<feature type="compositionally biased region" description="Polar residues" evidence="1">
    <location>
        <begin position="408"/>
        <end position="418"/>
    </location>
</feature>
<feature type="compositionally biased region" description="Low complexity" evidence="1">
    <location>
        <begin position="254"/>
        <end position="267"/>
    </location>
</feature>
<dbReference type="InterPro" id="IPR003163">
    <property type="entry name" value="Tscrpt_reg_HTH_APSES-type"/>
</dbReference>
<dbReference type="AlphaFoldDB" id="A0A0B4ICD6"/>
<dbReference type="PROSITE" id="PS51299">
    <property type="entry name" value="HTH_APSES"/>
    <property type="match status" value="1"/>
</dbReference>
<dbReference type="OrthoDB" id="5562739at2759"/>
<comment type="caution">
    <text evidence="3">The sequence shown here is derived from an EMBL/GenBank/DDBJ whole genome shotgun (WGS) entry which is preliminary data.</text>
</comment>
<gene>
    <name evidence="3" type="ORF">MGU_01235</name>
</gene>
<protein>
    <submittedName>
        <fullName evidence="3">Transcription regulator HTH, APSES-type DNA-binding domain protein</fullName>
    </submittedName>
</protein>
<dbReference type="HOGENOM" id="CLU_027582_4_0_1"/>
<dbReference type="InterPro" id="IPR036887">
    <property type="entry name" value="HTH_APSES_sf"/>
</dbReference>
<dbReference type="InterPro" id="IPR051642">
    <property type="entry name" value="SWI6-like"/>
</dbReference>
<keyword evidence="3" id="KW-0238">DNA-binding</keyword>
<feature type="compositionally biased region" description="Basic and acidic residues" evidence="1">
    <location>
        <begin position="315"/>
        <end position="324"/>
    </location>
</feature>
<name>A0A0B4ICD6_METGA</name>
<evidence type="ECO:0000259" key="2">
    <source>
        <dbReference type="PROSITE" id="PS51299"/>
    </source>
</evidence>
<dbReference type="SUPFAM" id="SSF54616">
    <property type="entry name" value="DNA-binding domain of Mlu1-box binding protein MBP1"/>
    <property type="match status" value="1"/>
</dbReference>
<feature type="region of interest" description="Disordered" evidence="1">
    <location>
        <begin position="253"/>
        <end position="346"/>
    </location>
</feature>
<feature type="compositionally biased region" description="Polar residues" evidence="1">
    <location>
        <begin position="285"/>
        <end position="314"/>
    </location>
</feature>
<reference evidence="3 4" key="1">
    <citation type="journal article" date="2014" name="Proc. Natl. Acad. Sci. U.S.A.">
        <title>Trajectory and genomic determinants of fungal-pathogen speciation and host adaptation.</title>
        <authorList>
            <person name="Hu X."/>
            <person name="Xiao G."/>
            <person name="Zheng P."/>
            <person name="Shang Y."/>
            <person name="Su Y."/>
            <person name="Zhang X."/>
            <person name="Liu X."/>
            <person name="Zhan S."/>
            <person name="St Leger R.J."/>
            <person name="Wang C."/>
        </authorList>
    </citation>
    <scope>NUCLEOTIDE SEQUENCE [LARGE SCALE GENOMIC DNA]</scope>
    <source>
        <strain evidence="3 4">ARSEF 977</strain>
    </source>
</reference>
<accession>A0A0B4ICD6</accession>
<evidence type="ECO:0000256" key="1">
    <source>
        <dbReference type="SAM" id="MobiDB-lite"/>
    </source>
</evidence>
<evidence type="ECO:0000313" key="4">
    <source>
        <dbReference type="Proteomes" id="UP000031192"/>
    </source>
</evidence>
<feature type="compositionally biased region" description="Polar residues" evidence="1">
    <location>
        <begin position="364"/>
        <end position="384"/>
    </location>
</feature>
<feature type="domain" description="HTH APSES-type" evidence="2">
    <location>
        <begin position="110"/>
        <end position="233"/>
    </location>
</feature>